<evidence type="ECO:0000313" key="9">
    <source>
        <dbReference type="Proteomes" id="UP001141259"/>
    </source>
</evidence>
<dbReference type="PANTHER" id="PTHR43281:SF1">
    <property type="entry name" value="FARNESYL DIPHOSPHATE SYNTHASE"/>
    <property type="match status" value="1"/>
</dbReference>
<dbReference type="GO" id="GO:0046872">
    <property type="term" value="F:metal ion binding"/>
    <property type="evidence" value="ECO:0007669"/>
    <property type="project" value="UniProtKB-KW"/>
</dbReference>
<evidence type="ECO:0000256" key="4">
    <source>
        <dbReference type="ARBA" id="ARBA00022723"/>
    </source>
</evidence>
<dbReference type="SUPFAM" id="SSF48576">
    <property type="entry name" value="Terpenoid synthases"/>
    <property type="match status" value="1"/>
</dbReference>
<keyword evidence="6" id="KW-0414">Isoprene biosynthesis</keyword>
<evidence type="ECO:0000256" key="1">
    <source>
        <dbReference type="ARBA" id="ARBA00001946"/>
    </source>
</evidence>
<comment type="cofactor">
    <cofactor evidence="1">
        <name>Mg(2+)</name>
        <dbReference type="ChEBI" id="CHEBI:18420"/>
    </cofactor>
</comment>
<name>A0A9X2VP24_9PSEU</name>
<evidence type="ECO:0000256" key="5">
    <source>
        <dbReference type="ARBA" id="ARBA00022842"/>
    </source>
</evidence>
<dbReference type="EMBL" id="JANYMP010000012">
    <property type="protein sequence ID" value="MCS7480220.1"/>
    <property type="molecule type" value="Genomic_DNA"/>
</dbReference>
<organism evidence="8 9">
    <name type="scientific">Umezawaea endophytica</name>
    <dbReference type="NCBI Taxonomy" id="1654476"/>
    <lineage>
        <taxon>Bacteria</taxon>
        <taxon>Bacillati</taxon>
        <taxon>Actinomycetota</taxon>
        <taxon>Actinomycetes</taxon>
        <taxon>Pseudonocardiales</taxon>
        <taxon>Pseudonocardiaceae</taxon>
        <taxon>Umezawaea</taxon>
    </lineage>
</organism>
<accession>A0A9X2VP24</accession>
<evidence type="ECO:0000256" key="7">
    <source>
        <dbReference type="RuleBase" id="RU004466"/>
    </source>
</evidence>
<dbReference type="PANTHER" id="PTHR43281">
    <property type="entry name" value="FARNESYL DIPHOSPHATE SYNTHASE"/>
    <property type="match status" value="1"/>
</dbReference>
<keyword evidence="4" id="KW-0479">Metal-binding</keyword>
<dbReference type="AlphaFoldDB" id="A0A9X2VP24"/>
<dbReference type="Proteomes" id="UP001141259">
    <property type="component" value="Unassembled WGS sequence"/>
</dbReference>
<reference evidence="8" key="1">
    <citation type="submission" date="2022-08" db="EMBL/GenBank/DDBJ databases">
        <authorList>
            <person name="Tistechok S."/>
            <person name="Samborskyy M."/>
            <person name="Roman I."/>
        </authorList>
    </citation>
    <scope>NUCLEOTIDE SEQUENCE</scope>
    <source>
        <strain evidence="8">DSM 103496</strain>
    </source>
</reference>
<evidence type="ECO:0000256" key="6">
    <source>
        <dbReference type="ARBA" id="ARBA00023229"/>
    </source>
</evidence>
<dbReference type="GO" id="GO:0008299">
    <property type="term" value="P:isoprenoid biosynthetic process"/>
    <property type="evidence" value="ECO:0007669"/>
    <property type="project" value="UniProtKB-KW"/>
</dbReference>
<keyword evidence="3 7" id="KW-0808">Transferase</keyword>
<dbReference type="Pfam" id="PF00348">
    <property type="entry name" value="polyprenyl_synt"/>
    <property type="match status" value="1"/>
</dbReference>
<protein>
    <submittedName>
        <fullName evidence="8">Polyprenyl synthetase family protein</fullName>
    </submittedName>
</protein>
<evidence type="ECO:0000256" key="3">
    <source>
        <dbReference type="ARBA" id="ARBA00022679"/>
    </source>
</evidence>
<evidence type="ECO:0000313" key="8">
    <source>
        <dbReference type="EMBL" id="MCS7480220.1"/>
    </source>
</evidence>
<dbReference type="GO" id="GO:0004659">
    <property type="term" value="F:prenyltransferase activity"/>
    <property type="evidence" value="ECO:0007669"/>
    <property type="project" value="InterPro"/>
</dbReference>
<proteinExistence type="inferred from homology"/>
<dbReference type="CDD" id="cd00867">
    <property type="entry name" value="Trans_IPPS"/>
    <property type="match status" value="1"/>
</dbReference>
<sequence length="267" mass="28714">MDEAVRRDPPLSPNDEELRELLRDEFAARWPDSPRALDVVDRYALIPVGSLLRSLLVLRAALAVGGDLHRVLPAAIGVECLHVGSLVHEGLLGRDDVRHGRVAVHRRFGPERAIVAANSLHFRGFGLIEECRDRGATADQVAEATRIQADAGVQASRGAELALALAGDSTHAPAEYLRIAKLRTAVLPAACRIGAVLGGATPEQTKALAGFGENLGMATHLSTNAKPARLPSVERLVQQYGGRARRKLRRLPVGASRDRLAQLTKLC</sequence>
<comment type="similarity">
    <text evidence="2 7">Belongs to the FPP/GGPP synthase family.</text>
</comment>
<keyword evidence="9" id="KW-1185">Reference proteome</keyword>
<dbReference type="RefSeq" id="WP_259625709.1">
    <property type="nucleotide sequence ID" value="NZ_JANYMP010000012.1"/>
</dbReference>
<dbReference type="Gene3D" id="1.10.600.10">
    <property type="entry name" value="Farnesyl Diphosphate Synthase"/>
    <property type="match status" value="1"/>
</dbReference>
<comment type="caution">
    <text evidence="8">The sequence shown here is derived from an EMBL/GenBank/DDBJ whole genome shotgun (WGS) entry which is preliminary data.</text>
</comment>
<dbReference type="InterPro" id="IPR000092">
    <property type="entry name" value="Polyprenyl_synt"/>
</dbReference>
<gene>
    <name evidence="8" type="ORF">NZH93_25480</name>
</gene>
<keyword evidence="5" id="KW-0460">Magnesium</keyword>
<dbReference type="InterPro" id="IPR008949">
    <property type="entry name" value="Isoprenoid_synthase_dom_sf"/>
</dbReference>
<evidence type="ECO:0000256" key="2">
    <source>
        <dbReference type="ARBA" id="ARBA00006706"/>
    </source>
</evidence>